<reference evidence="3 4" key="1">
    <citation type="submission" date="2017-12" db="EMBL/GenBank/DDBJ databases">
        <title>Anaerobic carbon monoxide metabolism by Pleomorphomonas carboxyditropha sp. nov., a new mesophilic hydrogenogenic carboxidotroph.</title>
        <authorList>
            <person name="Esquivel-Elizondo S."/>
            <person name="Krajmalnik-Brown R."/>
        </authorList>
    </citation>
    <scope>NUCLEOTIDE SEQUENCE [LARGE SCALE GENOMIC DNA]</scope>
    <source>
        <strain evidence="3 4">R5-392</strain>
    </source>
</reference>
<feature type="compositionally biased region" description="Low complexity" evidence="1">
    <location>
        <begin position="45"/>
        <end position="76"/>
    </location>
</feature>
<sequence length="354" mass="36052">MTRCTRNGWISTVVVLAAMAATSALAQTAPGGGVAGAPGAEAVPGFMQPGSGPLQLLPPGAGPAAPLPEAATPYAPSTGPAVEQKPLATVAPREAATLSMVARLTPDGPPLGAGVVWRVFAEAQGPDGTRELVAERHGGSADFVLKPGGYFIYCGFGYAGTTEHVVVGTGLKAESVVLNAGGVRLAAVTGKDRPPLGGDDLSFDIFAQEVDSHGEPKAVALDIAPGEIVRLPAQTYNVVANYGDANARTTADIDVKAGKLSDITLTEKAAKITLKLVSTEGGEAIANTRWSVLTQAGDLVTTGVGAFPSFILAEGDYTVIANHEDGQFQRIVSVVSGENADVEVLATTDQKLTN</sequence>
<evidence type="ECO:0000313" key="3">
    <source>
        <dbReference type="EMBL" id="PKR88203.1"/>
    </source>
</evidence>
<comment type="caution">
    <text evidence="3">The sequence shown here is derived from an EMBL/GenBank/DDBJ whole genome shotgun (WGS) entry which is preliminary data.</text>
</comment>
<dbReference type="AlphaFoldDB" id="A0A2N3LUG8"/>
<gene>
    <name evidence="3" type="ORF">CXZ10_15500</name>
</gene>
<feature type="region of interest" description="Disordered" evidence="1">
    <location>
        <begin position="45"/>
        <end position="86"/>
    </location>
</feature>
<organism evidence="3 4">
    <name type="scientific">Pleomorphomonas diazotrophica</name>
    <dbReference type="NCBI Taxonomy" id="1166257"/>
    <lineage>
        <taxon>Bacteria</taxon>
        <taxon>Pseudomonadati</taxon>
        <taxon>Pseudomonadota</taxon>
        <taxon>Alphaproteobacteria</taxon>
        <taxon>Hyphomicrobiales</taxon>
        <taxon>Pleomorphomonadaceae</taxon>
        <taxon>Pleomorphomonas</taxon>
    </lineage>
</organism>
<dbReference type="Proteomes" id="UP000233491">
    <property type="component" value="Unassembled WGS sequence"/>
</dbReference>
<proteinExistence type="predicted"/>
<evidence type="ECO:0000256" key="1">
    <source>
        <dbReference type="SAM" id="MobiDB-lite"/>
    </source>
</evidence>
<feature type="signal peptide" evidence="2">
    <location>
        <begin position="1"/>
        <end position="26"/>
    </location>
</feature>
<keyword evidence="4" id="KW-1185">Reference proteome</keyword>
<feature type="chain" id="PRO_5014600078" evidence="2">
    <location>
        <begin position="27"/>
        <end position="354"/>
    </location>
</feature>
<evidence type="ECO:0000313" key="4">
    <source>
        <dbReference type="Proteomes" id="UP000233491"/>
    </source>
</evidence>
<evidence type="ECO:0000256" key="2">
    <source>
        <dbReference type="SAM" id="SignalP"/>
    </source>
</evidence>
<accession>A0A2N3LUG8</accession>
<name>A0A2N3LUG8_9HYPH</name>
<keyword evidence="2" id="KW-0732">Signal</keyword>
<dbReference type="EMBL" id="PJNW01000013">
    <property type="protein sequence ID" value="PKR88203.1"/>
    <property type="molecule type" value="Genomic_DNA"/>
</dbReference>
<protein>
    <submittedName>
        <fullName evidence="3">Uncharacterized protein</fullName>
    </submittedName>
</protein>